<organism evidence="2">
    <name type="scientific">uncultured Solirubrobacteraceae bacterium</name>
    <dbReference type="NCBI Taxonomy" id="1162706"/>
    <lineage>
        <taxon>Bacteria</taxon>
        <taxon>Bacillati</taxon>
        <taxon>Actinomycetota</taxon>
        <taxon>Thermoleophilia</taxon>
        <taxon>Solirubrobacterales</taxon>
        <taxon>Solirubrobacteraceae</taxon>
        <taxon>environmental samples</taxon>
    </lineage>
</organism>
<evidence type="ECO:0000256" key="1">
    <source>
        <dbReference type="SAM" id="MobiDB-lite"/>
    </source>
</evidence>
<accession>A0A6J4TCD4</accession>
<feature type="non-terminal residue" evidence="2">
    <location>
        <position position="201"/>
    </location>
</feature>
<gene>
    <name evidence="2" type="ORF">AVDCRST_MAG85-2823</name>
</gene>
<feature type="compositionally biased region" description="Low complexity" evidence="1">
    <location>
        <begin position="18"/>
        <end position="42"/>
    </location>
</feature>
<evidence type="ECO:0000313" key="2">
    <source>
        <dbReference type="EMBL" id="CAA9519645.1"/>
    </source>
</evidence>
<protein>
    <submittedName>
        <fullName evidence="2">Uncharacterized protein</fullName>
    </submittedName>
</protein>
<feature type="region of interest" description="Disordered" evidence="1">
    <location>
        <begin position="88"/>
        <end position="141"/>
    </location>
</feature>
<feature type="non-terminal residue" evidence="2">
    <location>
        <position position="1"/>
    </location>
</feature>
<proteinExistence type="predicted"/>
<dbReference type="EMBL" id="CADCVT010000310">
    <property type="protein sequence ID" value="CAA9519645.1"/>
    <property type="molecule type" value="Genomic_DNA"/>
</dbReference>
<sequence>APSAARLRLPVRRRAHGARLPPARAAHAPAGQPGQPPGAAAARRARARPRAPLRPEGQARRRAVHPLAAAQHARRLLGQLPLREVGRARGVAARREPRGRLAPRRLEPGRRTDRAGPHRAPARTRHRRHAARARPPHGPRGDHLGLLVLGHRDAAVHALLAVLRQGRDAAQARRQDGRAPRPHPLRAVQARRRGAHDVLAL</sequence>
<feature type="region of interest" description="Disordered" evidence="1">
    <location>
        <begin position="1"/>
        <end position="66"/>
    </location>
</feature>
<feature type="compositionally biased region" description="Basic and acidic residues" evidence="1">
    <location>
        <begin position="93"/>
        <end position="116"/>
    </location>
</feature>
<name>A0A6J4TCD4_9ACTN</name>
<dbReference type="AlphaFoldDB" id="A0A6J4TCD4"/>
<reference evidence="2" key="1">
    <citation type="submission" date="2020-02" db="EMBL/GenBank/DDBJ databases">
        <authorList>
            <person name="Meier V. D."/>
        </authorList>
    </citation>
    <scope>NUCLEOTIDE SEQUENCE</scope>
    <source>
        <strain evidence="2">AVDCRST_MAG85</strain>
    </source>
</reference>
<feature type="compositionally biased region" description="Basic residues" evidence="1">
    <location>
        <begin position="120"/>
        <end position="137"/>
    </location>
</feature>